<dbReference type="SUPFAM" id="SSF51283">
    <property type="entry name" value="dUTPase-like"/>
    <property type="match status" value="1"/>
</dbReference>
<dbReference type="Proteomes" id="UP001500897">
    <property type="component" value="Unassembled WGS sequence"/>
</dbReference>
<evidence type="ECO:0000313" key="3">
    <source>
        <dbReference type="Proteomes" id="UP001500897"/>
    </source>
</evidence>
<proteinExistence type="predicted"/>
<name>A0ABP5JNQ6_9ACTN</name>
<evidence type="ECO:0000256" key="1">
    <source>
        <dbReference type="ARBA" id="ARBA00023080"/>
    </source>
</evidence>
<dbReference type="InterPro" id="IPR036157">
    <property type="entry name" value="dUTPase-like_sf"/>
</dbReference>
<dbReference type="RefSeq" id="WP_344557378.1">
    <property type="nucleotide sequence ID" value="NZ_BAAANS010000061.1"/>
</dbReference>
<accession>A0ABP5JNQ6</accession>
<evidence type="ECO:0000313" key="2">
    <source>
        <dbReference type="EMBL" id="GAA2118003.1"/>
    </source>
</evidence>
<dbReference type="EMBL" id="BAAANS010000061">
    <property type="protein sequence ID" value="GAA2118003.1"/>
    <property type="molecule type" value="Genomic_DNA"/>
</dbReference>
<dbReference type="PANTHER" id="PTHR42680">
    <property type="entry name" value="DCTP DEAMINASE"/>
    <property type="match status" value="1"/>
</dbReference>
<keyword evidence="3" id="KW-1185">Reference proteome</keyword>
<protein>
    <recommendedName>
        <fullName evidence="4">dCTP deaminase</fullName>
    </recommendedName>
</protein>
<gene>
    <name evidence="2" type="ORF">GCM10009759_64880</name>
</gene>
<sequence length="163" mass="18019">MILTGDAIRHAVDSGEITFSPYDAASVNPNSINYHLGRGLKVFENGSWRDIDLPDDGFVLEPHRMYLGHTEEVIGSRQFAMRLIGCSSNGRRGLFLQLSADLGHTTSCHRWTLEILAALPTRLRPGMVAGQVSFWRNTGRLVPSPATYARFNHACEPQNGVTP</sequence>
<evidence type="ECO:0008006" key="4">
    <source>
        <dbReference type="Google" id="ProtNLM"/>
    </source>
</evidence>
<dbReference type="PANTHER" id="PTHR42680:SF3">
    <property type="entry name" value="DCTP DEAMINASE"/>
    <property type="match status" value="1"/>
</dbReference>
<organism evidence="2 3">
    <name type="scientific">Kitasatospora saccharophila</name>
    <dbReference type="NCBI Taxonomy" id="407973"/>
    <lineage>
        <taxon>Bacteria</taxon>
        <taxon>Bacillati</taxon>
        <taxon>Actinomycetota</taxon>
        <taxon>Actinomycetes</taxon>
        <taxon>Kitasatosporales</taxon>
        <taxon>Streptomycetaceae</taxon>
        <taxon>Kitasatospora</taxon>
    </lineage>
</organism>
<dbReference type="InterPro" id="IPR011962">
    <property type="entry name" value="dCTP_deaminase"/>
</dbReference>
<reference evidence="3" key="1">
    <citation type="journal article" date="2019" name="Int. J. Syst. Evol. Microbiol.">
        <title>The Global Catalogue of Microorganisms (GCM) 10K type strain sequencing project: providing services to taxonomists for standard genome sequencing and annotation.</title>
        <authorList>
            <consortium name="The Broad Institute Genomics Platform"/>
            <consortium name="The Broad Institute Genome Sequencing Center for Infectious Disease"/>
            <person name="Wu L."/>
            <person name="Ma J."/>
        </authorList>
    </citation>
    <scope>NUCLEOTIDE SEQUENCE [LARGE SCALE GENOMIC DNA]</scope>
    <source>
        <strain evidence="3">JCM 14559</strain>
    </source>
</reference>
<dbReference type="Pfam" id="PF22769">
    <property type="entry name" value="DCD"/>
    <property type="match status" value="1"/>
</dbReference>
<dbReference type="Gene3D" id="2.70.40.10">
    <property type="match status" value="1"/>
</dbReference>
<comment type="caution">
    <text evidence="2">The sequence shown here is derived from an EMBL/GenBank/DDBJ whole genome shotgun (WGS) entry which is preliminary data.</text>
</comment>
<keyword evidence="1" id="KW-0546">Nucleotide metabolism</keyword>